<dbReference type="PRINTS" id="PR00411">
    <property type="entry name" value="PNDRDTASEI"/>
</dbReference>
<accession>A0A098BTR5</accession>
<dbReference type="GO" id="GO:0004499">
    <property type="term" value="F:N,N-dimethylaniline monooxygenase activity"/>
    <property type="evidence" value="ECO:0007669"/>
    <property type="project" value="InterPro"/>
</dbReference>
<comment type="catalytic activity">
    <reaction evidence="11">
        <text>ethionamide + NADPH + O2 + H(+) = ethionamide S-oxide + NADP(+) + H2O</text>
        <dbReference type="Rhea" id="RHEA:47616"/>
        <dbReference type="ChEBI" id="CHEBI:4885"/>
        <dbReference type="ChEBI" id="CHEBI:15377"/>
        <dbReference type="ChEBI" id="CHEBI:15378"/>
        <dbReference type="ChEBI" id="CHEBI:15379"/>
        <dbReference type="ChEBI" id="CHEBI:57783"/>
        <dbReference type="ChEBI" id="CHEBI:58349"/>
        <dbReference type="ChEBI" id="CHEBI:87805"/>
    </reaction>
</comment>
<keyword evidence="8 15" id="KW-0560">Oxidoreductase</keyword>
<keyword evidence="6" id="KW-0274">FAD</keyword>
<evidence type="ECO:0000256" key="5">
    <source>
        <dbReference type="ARBA" id="ARBA00022630"/>
    </source>
</evidence>
<evidence type="ECO:0000256" key="10">
    <source>
        <dbReference type="ARBA" id="ARBA00023136"/>
    </source>
</evidence>
<evidence type="ECO:0000313" key="15">
    <source>
        <dbReference type="EMBL" id="CDZ91600.1"/>
    </source>
</evidence>
<comment type="function">
    <text evidence="12">Monooxygenase able to convert a wide range of ketones to the corresponding esters or lactones via a Baeyer-Villiger oxidation reaction. Can act on long-chain aliphatic ketones (2-hexanone to 2-dodecanone) and on aromatic ketones (phenylacetone and benzylacetone). Is also able to catalyze enantioselective sulfoxidation of methyl-p-tolylsulfide. In vivo, likely functions as a BVMO, but the exact nature of the physiological substrate(s) remains to be established.</text>
</comment>
<proteinExistence type="inferred from homology"/>
<dbReference type="Proteomes" id="UP000042997">
    <property type="component" value="Unassembled WGS sequence"/>
</dbReference>
<reference evidence="15 16" key="1">
    <citation type="journal article" date="2014" name="Genome Announc.">
        <title>Draft Genome Sequence of Propane- and Butane-Oxidizing Actinobacterium Rhodococcus ruber IEGM 231.</title>
        <authorList>
            <person name="Ivshina I.B."/>
            <person name="Kuyukina M.S."/>
            <person name="Krivoruchko A.V."/>
            <person name="Barbe V."/>
            <person name="Fischer C."/>
        </authorList>
    </citation>
    <scope>NUCLEOTIDE SEQUENCE [LARGE SCALE GENOMIC DNA]</scope>
</reference>
<comment type="similarity">
    <text evidence="3">Belongs to the FAD-binding monooxygenase family.</text>
</comment>
<keyword evidence="7" id="KW-0521">NADP</keyword>
<keyword evidence="5" id="KW-0285">Flavoprotein</keyword>
<dbReference type="AlphaFoldDB" id="A0A098BTR5"/>
<evidence type="ECO:0000256" key="14">
    <source>
        <dbReference type="ARBA" id="ARBA00078392"/>
    </source>
</evidence>
<comment type="cofactor">
    <cofactor evidence="1">
        <name>FAD</name>
        <dbReference type="ChEBI" id="CHEBI:57692"/>
    </cofactor>
</comment>
<evidence type="ECO:0000256" key="3">
    <source>
        <dbReference type="ARBA" id="ARBA00010139"/>
    </source>
</evidence>
<evidence type="ECO:0000256" key="9">
    <source>
        <dbReference type="ARBA" id="ARBA00023033"/>
    </source>
</evidence>
<evidence type="ECO:0000256" key="4">
    <source>
        <dbReference type="ARBA" id="ARBA00022475"/>
    </source>
</evidence>
<dbReference type="RefSeq" id="WP_040274795.1">
    <property type="nucleotide sequence ID" value="NZ_JACVXT010000039.1"/>
</dbReference>
<dbReference type="OrthoDB" id="5168853at2"/>
<comment type="subcellular location">
    <subcellularLocation>
        <location evidence="2">Cell membrane</location>
    </subcellularLocation>
</comment>
<evidence type="ECO:0000256" key="12">
    <source>
        <dbReference type="ARBA" id="ARBA00059740"/>
    </source>
</evidence>
<dbReference type="eggNOG" id="COG2072">
    <property type="taxonomic scope" value="Bacteria"/>
</dbReference>
<evidence type="ECO:0000256" key="6">
    <source>
        <dbReference type="ARBA" id="ARBA00022827"/>
    </source>
</evidence>
<dbReference type="FunFam" id="3.50.50.60:FF:000228">
    <property type="entry name" value="FAD-containing monooxygenase EthA"/>
    <property type="match status" value="1"/>
</dbReference>
<dbReference type="Gene3D" id="3.50.50.60">
    <property type="entry name" value="FAD/NAD(P)-binding domain"/>
    <property type="match status" value="2"/>
</dbReference>
<keyword evidence="9 15" id="KW-0503">Monooxygenase</keyword>
<dbReference type="GO" id="GO:0050660">
    <property type="term" value="F:flavin adenine dinucleotide binding"/>
    <property type="evidence" value="ECO:0007669"/>
    <property type="project" value="InterPro"/>
</dbReference>
<dbReference type="EMBL" id="CCSD01000100">
    <property type="protein sequence ID" value="CDZ91600.1"/>
    <property type="molecule type" value="Genomic_DNA"/>
</dbReference>
<dbReference type="InterPro" id="IPR020946">
    <property type="entry name" value="Flavin_mOase-like"/>
</dbReference>
<dbReference type="SUPFAM" id="SSF51905">
    <property type="entry name" value="FAD/NAD(P)-binding domain"/>
    <property type="match status" value="1"/>
</dbReference>
<dbReference type="PANTHER" id="PTHR43872:SF1">
    <property type="entry name" value="MONOOXYGENASE, PUTATIVE (AFU_ORTHOLOGUE AFUA_8G02570)-RELATED"/>
    <property type="match status" value="1"/>
</dbReference>
<evidence type="ECO:0000256" key="13">
    <source>
        <dbReference type="ARBA" id="ARBA00073152"/>
    </source>
</evidence>
<evidence type="ECO:0000256" key="7">
    <source>
        <dbReference type="ARBA" id="ARBA00022857"/>
    </source>
</evidence>
<dbReference type="Pfam" id="PF00743">
    <property type="entry name" value="FMO-like"/>
    <property type="match status" value="1"/>
</dbReference>
<dbReference type="InterPro" id="IPR051820">
    <property type="entry name" value="FAD-binding_MO"/>
</dbReference>
<evidence type="ECO:0000256" key="11">
    <source>
        <dbReference type="ARBA" id="ARBA00051124"/>
    </source>
</evidence>
<evidence type="ECO:0000313" key="16">
    <source>
        <dbReference type="Proteomes" id="UP000042997"/>
    </source>
</evidence>
<protein>
    <recommendedName>
        <fullName evidence="13">FAD-containing monooxygenase EthA</fullName>
    </recommendedName>
    <alternativeName>
        <fullName evidence="14">Prodrug activator EtaA</fullName>
    </alternativeName>
</protein>
<dbReference type="InterPro" id="IPR036188">
    <property type="entry name" value="FAD/NAD-bd_sf"/>
</dbReference>
<evidence type="ECO:0000256" key="8">
    <source>
        <dbReference type="ARBA" id="ARBA00023002"/>
    </source>
</evidence>
<organism evidence="15 16">
    <name type="scientific">Rhodococcus ruber</name>
    <dbReference type="NCBI Taxonomy" id="1830"/>
    <lineage>
        <taxon>Bacteria</taxon>
        <taxon>Bacillati</taxon>
        <taxon>Actinomycetota</taxon>
        <taxon>Actinomycetes</taxon>
        <taxon>Mycobacteriales</taxon>
        <taxon>Nocardiaceae</taxon>
        <taxon>Rhodococcus</taxon>
    </lineage>
</organism>
<dbReference type="FunFam" id="3.50.50.60:FF:000213">
    <property type="entry name" value="FAD-containing monooxygenase EthA"/>
    <property type="match status" value="1"/>
</dbReference>
<keyword evidence="4" id="KW-1003">Cell membrane</keyword>
<keyword evidence="10" id="KW-0472">Membrane</keyword>
<gene>
    <name evidence="15" type="primary">ethA</name>
    <name evidence="15" type="ORF">RHRU231_850060</name>
</gene>
<dbReference type="GO" id="GO:0005886">
    <property type="term" value="C:plasma membrane"/>
    <property type="evidence" value="ECO:0007669"/>
    <property type="project" value="UniProtKB-SubCell"/>
</dbReference>
<dbReference type="PANTHER" id="PTHR43872">
    <property type="entry name" value="MONOOXYGENASE, PUTATIVE (AFU_ORTHOLOGUE AFUA_8G02570)-RELATED"/>
    <property type="match status" value="1"/>
</dbReference>
<evidence type="ECO:0000256" key="2">
    <source>
        <dbReference type="ARBA" id="ARBA00004236"/>
    </source>
</evidence>
<dbReference type="GO" id="GO:0050661">
    <property type="term" value="F:NADP binding"/>
    <property type="evidence" value="ECO:0007669"/>
    <property type="project" value="InterPro"/>
</dbReference>
<evidence type="ECO:0000256" key="1">
    <source>
        <dbReference type="ARBA" id="ARBA00001974"/>
    </source>
</evidence>
<sequence>MHDEHVDVLIVGAGLSGIGAACHLQDECPDKTFTVLEARDVIGGTWDLFRYPGIRSDSDMFTLGYSFEPWAEPETFADGPSIRDYVRRTARDRGIDEKVWFRHRVVRAEWSTPAARWTVTAERTDTGERVPFTCGFLFVNSGYYRYDEGYTPEFPGVERFTGTLVHPQHWPEDLDCTGKRVVVVGSGATAVTLVPALARTAAHVTMLQRSPSYVMSRPSIDPVAGALLGRIPLKLAYPVVRWANVLGSMAFFQLSRRRPDLVKRLLRKGVQSHLPADYEVDVHFRPQYDPWDQRVCFVPDGDLFRALREGRATVVTDTIDTFTEHGIRLESGQELAADVIVTATGLNLLLLGGMAVSVDGRDVEMGKTLAYKGMMLSGVPNLAFTVGYTNASWTLKADLVAGYVCRLLRHMDARGYAYCTPTAPATTTATSPLVDLASGYVLRSIDSMPRQGPAAPWRLFQNYVRDLVMMRRGRLEDGAVRFSRAALPATTQPVV</sequence>
<name>A0A098BTR5_9NOCA</name>